<keyword evidence="3" id="KW-1185">Reference proteome</keyword>
<gene>
    <name evidence="2" type="ORF">LTR84_010903</name>
</gene>
<evidence type="ECO:0000313" key="2">
    <source>
        <dbReference type="EMBL" id="KAK5058639.1"/>
    </source>
</evidence>
<dbReference type="Proteomes" id="UP001358417">
    <property type="component" value="Unassembled WGS sequence"/>
</dbReference>
<dbReference type="GeneID" id="89979057"/>
<comment type="caution">
    <text evidence="2">The sequence shown here is derived from an EMBL/GenBank/DDBJ whole genome shotgun (WGS) entry which is preliminary data.</text>
</comment>
<organism evidence="2 3">
    <name type="scientific">Exophiala bonariae</name>
    <dbReference type="NCBI Taxonomy" id="1690606"/>
    <lineage>
        <taxon>Eukaryota</taxon>
        <taxon>Fungi</taxon>
        <taxon>Dikarya</taxon>
        <taxon>Ascomycota</taxon>
        <taxon>Pezizomycotina</taxon>
        <taxon>Eurotiomycetes</taxon>
        <taxon>Chaetothyriomycetidae</taxon>
        <taxon>Chaetothyriales</taxon>
        <taxon>Herpotrichiellaceae</taxon>
        <taxon>Exophiala</taxon>
    </lineage>
</organism>
<dbReference type="AlphaFoldDB" id="A0AAV9NLD1"/>
<accession>A0AAV9NLD1</accession>
<dbReference type="EMBL" id="JAVRRD010000005">
    <property type="protein sequence ID" value="KAK5058639.1"/>
    <property type="molecule type" value="Genomic_DNA"/>
</dbReference>
<dbReference type="RefSeq" id="XP_064709162.1">
    <property type="nucleotide sequence ID" value="XM_064854436.1"/>
</dbReference>
<name>A0AAV9NLD1_9EURO</name>
<sequence>MPPKDKKRKRQPQARAGPEKAQKKKGNNTAGKTARATRTREAIENDSQSPNFPHWDPAKSTKAIDRCENLIHKLSAEVEYLKSLIKPGNKDVEITDRNELDKNFEDRTYGIDGSEEDGNPLDADPYEETGEDGEEVQAPNGLRQEVVMSHKASPEPDSEDEKFKSKEEKFRFQVQKGKAVYLNGVFEPLKEILSSGN</sequence>
<protein>
    <submittedName>
        <fullName evidence="2">Uncharacterized protein</fullName>
    </submittedName>
</protein>
<feature type="compositionally biased region" description="Acidic residues" evidence="1">
    <location>
        <begin position="113"/>
        <end position="135"/>
    </location>
</feature>
<feature type="region of interest" description="Disordered" evidence="1">
    <location>
        <begin position="105"/>
        <end position="142"/>
    </location>
</feature>
<feature type="compositionally biased region" description="Basic residues" evidence="1">
    <location>
        <begin position="1"/>
        <end position="12"/>
    </location>
</feature>
<proteinExistence type="predicted"/>
<evidence type="ECO:0000313" key="3">
    <source>
        <dbReference type="Proteomes" id="UP001358417"/>
    </source>
</evidence>
<evidence type="ECO:0000256" key="1">
    <source>
        <dbReference type="SAM" id="MobiDB-lite"/>
    </source>
</evidence>
<reference evidence="2 3" key="1">
    <citation type="submission" date="2023-08" db="EMBL/GenBank/DDBJ databases">
        <title>Black Yeasts Isolated from many extreme environments.</title>
        <authorList>
            <person name="Coleine C."/>
            <person name="Stajich J.E."/>
            <person name="Selbmann L."/>
        </authorList>
    </citation>
    <scope>NUCLEOTIDE SEQUENCE [LARGE SCALE GENOMIC DNA]</scope>
    <source>
        <strain evidence="2 3">CCFEE 5792</strain>
    </source>
</reference>
<feature type="region of interest" description="Disordered" evidence="1">
    <location>
        <begin position="1"/>
        <end position="60"/>
    </location>
</feature>